<gene>
    <name evidence="1" type="ORF">SAMN04488057_11582</name>
</gene>
<evidence type="ECO:0000313" key="1">
    <source>
        <dbReference type="EMBL" id="SHN27157.1"/>
    </source>
</evidence>
<accession>A0A1M7Q997</accession>
<sequence>MEKLCKANGWDSKESGEKLPGPFNPGRVYGMKTVLFAEIKISLSKNLEKIIVHEIINKINGLAG</sequence>
<dbReference type="AlphaFoldDB" id="A0A1M7Q997"/>
<evidence type="ECO:0000313" key="2">
    <source>
        <dbReference type="Proteomes" id="UP000184513"/>
    </source>
</evidence>
<dbReference type="EMBL" id="FRCY01000015">
    <property type="protein sequence ID" value="SHN27157.1"/>
    <property type="molecule type" value="Genomic_DNA"/>
</dbReference>
<protein>
    <submittedName>
        <fullName evidence="1">Uncharacterized protein</fullName>
    </submittedName>
</protein>
<proteinExistence type="predicted"/>
<keyword evidence="2" id="KW-1185">Reference proteome</keyword>
<dbReference type="Proteomes" id="UP000184513">
    <property type="component" value="Unassembled WGS sequence"/>
</dbReference>
<reference evidence="1 2" key="1">
    <citation type="submission" date="2016-11" db="EMBL/GenBank/DDBJ databases">
        <authorList>
            <person name="Jaros S."/>
            <person name="Januszkiewicz K."/>
            <person name="Wedrychowicz H."/>
        </authorList>
    </citation>
    <scope>NUCLEOTIDE SEQUENCE [LARGE SCALE GENOMIC DNA]</scope>
    <source>
        <strain evidence="1 2">CGMCC 1.6102</strain>
    </source>
</reference>
<name>A0A1M7Q997_9BACT</name>
<organism evidence="1 2">
    <name type="scientific">Cyclobacterium lianum</name>
    <dbReference type="NCBI Taxonomy" id="388280"/>
    <lineage>
        <taxon>Bacteria</taxon>
        <taxon>Pseudomonadati</taxon>
        <taxon>Bacteroidota</taxon>
        <taxon>Cytophagia</taxon>
        <taxon>Cytophagales</taxon>
        <taxon>Cyclobacteriaceae</taxon>
        <taxon>Cyclobacterium</taxon>
    </lineage>
</organism>